<dbReference type="CDD" id="cd04584">
    <property type="entry name" value="CBS_pair_AcuB_like"/>
    <property type="match status" value="1"/>
</dbReference>
<dbReference type="InterPro" id="IPR051257">
    <property type="entry name" value="Diverse_CBS-Domain"/>
</dbReference>
<dbReference type="InterPro" id="IPR000644">
    <property type="entry name" value="CBS_dom"/>
</dbReference>
<dbReference type="PROSITE" id="PS51371">
    <property type="entry name" value="CBS"/>
    <property type="match status" value="2"/>
</dbReference>
<keyword evidence="5" id="KW-1185">Reference proteome</keyword>
<name>A0A918JZX8_9FLAO</name>
<accession>A0A918JZX8</accession>
<evidence type="ECO:0000259" key="3">
    <source>
        <dbReference type="PROSITE" id="PS51371"/>
    </source>
</evidence>
<sequence>MCVLDTIFTVEFKPNKMKKRTPVSKIMTSDVITLNYSNGLETAERLFKEHNIRHIPVVSGDAIVGMLSYTDLLRISFADAIDENETDVDTVVYEMFTIEQVMAKSLVSVTSNTTIKEVAEILSKKEFHALPVVDDNKLVGIVTTTDLINYLIEQF</sequence>
<feature type="domain" description="CBS" evidence="3">
    <location>
        <begin position="102"/>
        <end position="155"/>
    </location>
</feature>
<evidence type="ECO:0000256" key="1">
    <source>
        <dbReference type="ARBA" id="ARBA00023122"/>
    </source>
</evidence>
<protein>
    <recommendedName>
        <fullName evidence="3">CBS domain-containing protein</fullName>
    </recommendedName>
</protein>
<dbReference type="Gene3D" id="3.10.580.10">
    <property type="entry name" value="CBS-domain"/>
    <property type="match status" value="1"/>
</dbReference>
<feature type="domain" description="CBS" evidence="3">
    <location>
        <begin position="27"/>
        <end position="83"/>
    </location>
</feature>
<keyword evidence="1 2" id="KW-0129">CBS domain</keyword>
<proteinExistence type="predicted"/>
<gene>
    <name evidence="4" type="ORF">GCM10007384_31540</name>
</gene>
<organism evidence="4 5">
    <name type="scientific">Aquimarina muelleri</name>
    <dbReference type="NCBI Taxonomy" id="279356"/>
    <lineage>
        <taxon>Bacteria</taxon>
        <taxon>Pseudomonadati</taxon>
        <taxon>Bacteroidota</taxon>
        <taxon>Flavobacteriia</taxon>
        <taxon>Flavobacteriales</taxon>
        <taxon>Flavobacteriaceae</taxon>
        <taxon>Aquimarina</taxon>
    </lineage>
</organism>
<dbReference type="SMART" id="SM00116">
    <property type="entry name" value="CBS"/>
    <property type="match status" value="2"/>
</dbReference>
<dbReference type="Proteomes" id="UP000601108">
    <property type="component" value="Unassembled WGS sequence"/>
</dbReference>
<evidence type="ECO:0000256" key="2">
    <source>
        <dbReference type="PROSITE-ProRule" id="PRU00703"/>
    </source>
</evidence>
<dbReference type="AlphaFoldDB" id="A0A918JZX8"/>
<evidence type="ECO:0000313" key="4">
    <source>
        <dbReference type="EMBL" id="GGX27995.1"/>
    </source>
</evidence>
<dbReference type="InterPro" id="IPR046342">
    <property type="entry name" value="CBS_dom_sf"/>
</dbReference>
<dbReference type="PANTHER" id="PTHR43080">
    <property type="entry name" value="CBS DOMAIN-CONTAINING PROTEIN CBSX3, MITOCHONDRIAL"/>
    <property type="match status" value="1"/>
</dbReference>
<evidence type="ECO:0000313" key="5">
    <source>
        <dbReference type="Proteomes" id="UP000601108"/>
    </source>
</evidence>
<reference evidence="4 5" key="1">
    <citation type="journal article" date="2014" name="Int. J. Syst. Evol. Microbiol.">
        <title>Complete genome sequence of Corynebacterium casei LMG S-19264T (=DSM 44701T), isolated from a smear-ripened cheese.</title>
        <authorList>
            <consortium name="US DOE Joint Genome Institute (JGI-PGF)"/>
            <person name="Walter F."/>
            <person name="Albersmeier A."/>
            <person name="Kalinowski J."/>
            <person name="Ruckert C."/>
        </authorList>
    </citation>
    <scope>NUCLEOTIDE SEQUENCE [LARGE SCALE GENOMIC DNA]</scope>
    <source>
        <strain evidence="4 5">KCTC 12285</strain>
    </source>
</reference>
<comment type="caution">
    <text evidence="4">The sequence shown here is derived from an EMBL/GenBank/DDBJ whole genome shotgun (WGS) entry which is preliminary data.</text>
</comment>
<dbReference type="SUPFAM" id="SSF54631">
    <property type="entry name" value="CBS-domain pair"/>
    <property type="match status" value="1"/>
</dbReference>
<dbReference type="Pfam" id="PF00571">
    <property type="entry name" value="CBS"/>
    <property type="match status" value="2"/>
</dbReference>
<dbReference type="PANTHER" id="PTHR43080:SF2">
    <property type="entry name" value="CBS DOMAIN-CONTAINING PROTEIN"/>
    <property type="match status" value="1"/>
</dbReference>
<dbReference type="EMBL" id="BMWS01000025">
    <property type="protein sequence ID" value="GGX27995.1"/>
    <property type="molecule type" value="Genomic_DNA"/>
</dbReference>